<name>B3T1B4_9ZZZZ</name>
<dbReference type="InterPro" id="IPR036388">
    <property type="entry name" value="WH-like_DNA-bd_sf"/>
</dbReference>
<evidence type="ECO:0000313" key="1">
    <source>
        <dbReference type="EMBL" id="ABZ06373.1"/>
    </source>
</evidence>
<accession>B3T1B4</accession>
<dbReference type="AlphaFoldDB" id="B3T1B4"/>
<gene>
    <name evidence="1" type="ORF">ALOHA_HF4000009G21ctg1g9</name>
</gene>
<organism evidence="1">
    <name type="scientific">uncultured marine microorganism HF4000_009G21</name>
    <dbReference type="NCBI Taxonomy" id="455515"/>
    <lineage>
        <taxon>unclassified sequences</taxon>
        <taxon>environmental samples</taxon>
    </lineage>
</organism>
<dbReference type="Gene3D" id="1.10.10.10">
    <property type="entry name" value="Winged helix-like DNA-binding domain superfamily/Winged helix DNA-binding domain"/>
    <property type="match status" value="1"/>
</dbReference>
<sequence length="62" mass="7461">MLEDCRLIHSRKVGRARMCQIATDQLDAMKEWISELRIAWEKHLDHLDEYLKKHAKGNQDER</sequence>
<protein>
    <submittedName>
        <fullName evidence="1">Uncharacterized protein</fullName>
    </submittedName>
</protein>
<proteinExistence type="predicted"/>
<dbReference type="EMBL" id="EU016574">
    <property type="protein sequence ID" value="ABZ06373.1"/>
    <property type="molecule type" value="Genomic_DNA"/>
</dbReference>
<reference evidence="1" key="1">
    <citation type="journal article" date="2008" name="ISME J.">
        <title>Genomic patterns of recombination, clonal divergence and environment in marine microbial populations.</title>
        <authorList>
            <person name="Konstantinidis K.T."/>
            <person name="Delong E.F."/>
        </authorList>
    </citation>
    <scope>NUCLEOTIDE SEQUENCE</scope>
</reference>